<dbReference type="InterPro" id="IPR001173">
    <property type="entry name" value="Glyco_trans_2-like"/>
</dbReference>
<geneLocation type="plasmid" evidence="5 6">
    <name>pG5MAi6_2</name>
</geneLocation>
<keyword evidence="3" id="KW-0808">Transferase</keyword>
<organism evidence="5 6">
    <name type="scientific">Priestia aryabhattai</name>
    <name type="common">Bacillus aryabhattai</name>
    <dbReference type="NCBI Taxonomy" id="412384"/>
    <lineage>
        <taxon>Bacteria</taxon>
        <taxon>Bacillati</taxon>
        <taxon>Bacillota</taxon>
        <taxon>Bacilli</taxon>
        <taxon>Bacillales</taxon>
        <taxon>Bacillaceae</taxon>
        <taxon>Priestia</taxon>
    </lineage>
</organism>
<protein>
    <submittedName>
        <fullName evidence="5">Glycosyltransferase family 2 protein</fullName>
    </submittedName>
</protein>
<evidence type="ECO:0000313" key="5">
    <source>
        <dbReference type="EMBL" id="WEA47263.1"/>
    </source>
</evidence>
<evidence type="ECO:0000256" key="1">
    <source>
        <dbReference type="ARBA" id="ARBA00006739"/>
    </source>
</evidence>
<evidence type="ECO:0000259" key="4">
    <source>
        <dbReference type="Pfam" id="PF00535"/>
    </source>
</evidence>
<name>A0ABD7X4I7_PRIAR</name>
<dbReference type="GO" id="GO:0016757">
    <property type="term" value="F:glycosyltransferase activity"/>
    <property type="evidence" value="ECO:0007669"/>
    <property type="project" value="UniProtKB-KW"/>
</dbReference>
<keyword evidence="5" id="KW-0614">Plasmid</keyword>
<evidence type="ECO:0000256" key="3">
    <source>
        <dbReference type="ARBA" id="ARBA00022679"/>
    </source>
</evidence>
<proteinExistence type="inferred from homology"/>
<dbReference type="EMBL" id="CP118720">
    <property type="protein sequence ID" value="WEA47263.1"/>
    <property type="molecule type" value="Genomic_DNA"/>
</dbReference>
<dbReference type="PANTHER" id="PTHR22916">
    <property type="entry name" value="GLYCOSYLTRANSFERASE"/>
    <property type="match status" value="1"/>
</dbReference>
<dbReference type="Pfam" id="PF00535">
    <property type="entry name" value="Glycos_transf_2"/>
    <property type="match status" value="1"/>
</dbReference>
<dbReference type="Gene3D" id="3.90.550.10">
    <property type="entry name" value="Spore Coat Polysaccharide Biosynthesis Protein SpsA, Chain A"/>
    <property type="match status" value="1"/>
</dbReference>
<reference evidence="5 6" key="1">
    <citation type="submission" date="2023-02" db="EMBL/GenBank/DDBJ databases">
        <title>Complete genome sequence of Priestia aryabhattai G5MAi6, a methanol-tolerant strain isolated from tap water in Hong Kong.</title>
        <authorList>
            <person name="Leung K.M."/>
            <person name="Lai G.K.K."/>
            <person name="Griffin S.D.J."/>
        </authorList>
    </citation>
    <scope>NUCLEOTIDE SEQUENCE [LARGE SCALE GENOMIC DNA]</scope>
    <source>
        <strain evidence="5 6">G5MAi6</strain>
        <plasmid evidence="5 6">pG5MAi6_2</plasmid>
    </source>
</reference>
<dbReference type="AlphaFoldDB" id="A0ABD7X4I7"/>
<feature type="domain" description="Glycosyltransferase 2-like" evidence="4">
    <location>
        <begin position="208"/>
        <end position="312"/>
    </location>
</feature>
<evidence type="ECO:0000256" key="2">
    <source>
        <dbReference type="ARBA" id="ARBA00022676"/>
    </source>
</evidence>
<dbReference type="SUPFAM" id="SSF53448">
    <property type="entry name" value="Nucleotide-diphospho-sugar transferases"/>
    <property type="match status" value="2"/>
</dbReference>
<sequence>MTQVKKEDIHVIIINCSSSYNLEKTLLTLKSLEGRIEDITILDEDHINLQINNYSLNKFIQRLKLIEEDIGTTLNNHIQKIECDYILFLNNNAFFTSNIIQKMLLLNDNHQLLTYKNLIKGEIIESPLLIRTSFLKNNKFFKKYQIPFKEALFSSWLSRIDKKVIKNVDREFVKHSPMGKSQFTSQKNEFISKYQNEAKSYESMPSISIMISNYNMEKYVEVAVNSCFLQTQLPQNIFVIDDGSTDNSYENLTNWIVYPEFKLLNTENIGKAKALNKVLECIDTDFVLELDADDWLDPNALEVIRGYLKSLSQSVALLYGNLRLWKQAGIQDVRYAGIRKGKPIFDKNELISYFFPLGPRIYRTSALKSINGFPVIEFKNGRMYEDVSIINKLIKGYQLSYRDFTVYNVREHNLSITKKNHSDWSDFLKYLD</sequence>
<dbReference type="InterPro" id="IPR029044">
    <property type="entry name" value="Nucleotide-diphossugar_trans"/>
</dbReference>
<dbReference type="CDD" id="cd00761">
    <property type="entry name" value="Glyco_tranf_GTA_type"/>
    <property type="match status" value="1"/>
</dbReference>
<dbReference type="Proteomes" id="UP001220217">
    <property type="component" value="Plasmid pG5MAi6_2"/>
</dbReference>
<dbReference type="PANTHER" id="PTHR22916:SF51">
    <property type="entry name" value="GLYCOSYLTRANSFERASE EPSH-RELATED"/>
    <property type="match status" value="1"/>
</dbReference>
<gene>
    <name evidence="5" type="ORF">PWO00_28180</name>
</gene>
<dbReference type="RefSeq" id="WP_275037764.1">
    <property type="nucleotide sequence ID" value="NZ_CP118720.1"/>
</dbReference>
<accession>A0ABD7X4I7</accession>
<keyword evidence="2" id="KW-0328">Glycosyltransferase</keyword>
<evidence type="ECO:0000313" key="6">
    <source>
        <dbReference type="Proteomes" id="UP001220217"/>
    </source>
</evidence>
<comment type="similarity">
    <text evidence="1">Belongs to the glycosyltransferase 2 family.</text>
</comment>